<evidence type="ECO:0000313" key="2">
    <source>
        <dbReference type="Proteomes" id="UP000230556"/>
    </source>
</evidence>
<accession>A0A2M7FQB2</accession>
<dbReference type="Proteomes" id="UP000230556">
    <property type="component" value="Unassembled WGS sequence"/>
</dbReference>
<evidence type="ECO:0008006" key="3">
    <source>
        <dbReference type="Google" id="ProtNLM"/>
    </source>
</evidence>
<dbReference type="AlphaFoldDB" id="A0A2M7FQB2"/>
<comment type="caution">
    <text evidence="1">The sequence shown here is derived from an EMBL/GenBank/DDBJ whole genome shotgun (WGS) entry which is preliminary data.</text>
</comment>
<protein>
    <recommendedName>
        <fullName evidence="3">Glycosyltransferase family 2 protein</fullName>
    </recommendedName>
</protein>
<name>A0A2M7FQB2_9BACT</name>
<proteinExistence type="predicted"/>
<organism evidence="1 2">
    <name type="scientific">Candidatus Collierbacteria bacterium CG17_big_fil_post_rev_8_21_14_2_50_45_7</name>
    <dbReference type="NCBI Taxonomy" id="1974536"/>
    <lineage>
        <taxon>Bacteria</taxon>
        <taxon>Candidatus Collieribacteriota</taxon>
    </lineage>
</organism>
<reference evidence="2" key="1">
    <citation type="submission" date="2017-09" db="EMBL/GenBank/DDBJ databases">
        <title>Depth-based differentiation of microbial function through sediment-hosted aquifers and enrichment of novel symbionts in the deep terrestrial subsurface.</title>
        <authorList>
            <person name="Probst A.J."/>
            <person name="Ladd B."/>
            <person name="Jarett J.K."/>
            <person name="Geller-Mcgrath D.E."/>
            <person name="Sieber C.M.K."/>
            <person name="Emerson J.B."/>
            <person name="Anantharaman K."/>
            <person name="Thomas B.C."/>
            <person name="Malmstrom R."/>
            <person name="Stieglmeier M."/>
            <person name="Klingl A."/>
            <person name="Woyke T."/>
            <person name="Ryan C.M."/>
            <person name="Banfield J.F."/>
        </authorList>
    </citation>
    <scope>NUCLEOTIDE SEQUENCE [LARGE SCALE GENOMIC DNA]</scope>
</reference>
<feature type="non-terminal residue" evidence="1">
    <location>
        <position position="1"/>
    </location>
</feature>
<gene>
    <name evidence="1" type="ORF">COW38_01855</name>
</gene>
<evidence type="ECO:0000313" key="1">
    <source>
        <dbReference type="EMBL" id="PIW07927.1"/>
    </source>
</evidence>
<dbReference type="EMBL" id="PFFO01000082">
    <property type="protein sequence ID" value="PIW07927.1"/>
    <property type="molecule type" value="Genomic_DNA"/>
</dbReference>
<sequence length="80" mass="9259">TELQAIDWIKENKLGTNTSTIILYMIWKPLVRFLEIYLRHKGFQDGFPGFVFAWYSGLHIASSYVKYWEAKTGKGKQGNG</sequence>